<dbReference type="GeneID" id="120826035"/>
<evidence type="ECO:0000256" key="1">
    <source>
        <dbReference type="ARBA" id="ARBA00003993"/>
    </source>
</evidence>
<organism evidence="13 14">
    <name type="scientific">Gasterosteus aculeatus aculeatus</name>
    <name type="common">three-spined stickleback</name>
    <dbReference type="NCBI Taxonomy" id="481459"/>
    <lineage>
        <taxon>Eukaryota</taxon>
        <taxon>Metazoa</taxon>
        <taxon>Chordata</taxon>
        <taxon>Craniata</taxon>
        <taxon>Vertebrata</taxon>
        <taxon>Euteleostomi</taxon>
        <taxon>Actinopterygii</taxon>
        <taxon>Neopterygii</taxon>
        <taxon>Teleostei</taxon>
        <taxon>Neoteleostei</taxon>
        <taxon>Acanthomorphata</taxon>
        <taxon>Eupercaria</taxon>
        <taxon>Perciformes</taxon>
        <taxon>Cottioidei</taxon>
        <taxon>Gasterosteales</taxon>
        <taxon>Gasterosteidae</taxon>
        <taxon>Gasterosteus</taxon>
    </lineage>
</organism>
<dbReference type="Bgee" id="ENSGACG00000004748">
    <property type="expression patterns" value="Expressed in embryo and 13 other cell types or tissues"/>
</dbReference>
<keyword evidence="6" id="KW-0677">Repeat</keyword>
<evidence type="ECO:0000256" key="2">
    <source>
        <dbReference type="ARBA" id="ARBA00009573"/>
    </source>
</evidence>
<keyword evidence="7 10" id="KW-0810">Translation regulation</keyword>
<dbReference type="Gene3D" id="2.130.10.10">
    <property type="entry name" value="YVTN repeat-like/Quinoprotein amine dehydrogenase"/>
    <property type="match status" value="2"/>
</dbReference>
<comment type="similarity">
    <text evidence="2 10">Belongs to the WD repeat EIF2A family.</text>
</comment>
<reference evidence="13" key="2">
    <citation type="submission" date="2025-08" db="UniProtKB">
        <authorList>
            <consortium name="Ensembl"/>
        </authorList>
    </citation>
    <scope>IDENTIFICATION</scope>
</reference>
<evidence type="ECO:0000259" key="12">
    <source>
        <dbReference type="Pfam" id="PF08662"/>
    </source>
</evidence>
<evidence type="ECO:0000256" key="4">
    <source>
        <dbReference type="ARBA" id="ARBA00022540"/>
    </source>
</evidence>
<dbReference type="PANTHER" id="PTHR13227:SF0">
    <property type="entry name" value="EUKARYOTIC TRANSLATION INITIATION FACTOR 2A"/>
    <property type="match status" value="1"/>
</dbReference>
<accession>G3NLT9</accession>
<dbReference type="Ensembl" id="ENSGACT00000006319.2">
    <property type="protein sequence ID" value="ENSGACP00000006302.2"/>
    <property type="gene ID" value="ENSGACG00000004748.2"/>
</dbReference>
<dbReference type="PIRSF" id="PIRSF017222">
    <property type="entry name" value="eIF2A"/>
    <property type="match status" value="1"/>
</dbReference>
<dbReference type="PANTHER" id="PTHR13227">
    <property type="entry name" value="EUKARYOTIC TRANSLATION INITIATION FACTOR 2A"/>
    <property type="match status" value="1"/>
</dbReference>
<dbReference type="InterPro" id="IPR015943">
    <property type="entry name" value="WD40/YVTN_repeat-like_dom_sf"/>
</dbReference>
<dbReference type="Pfam" id="PF08662">
    <property type="entry name" value="eIF2A"/>
    <property type="match status" value="1"/>
</dbReference>
<keyword evidence="9" id="KW-0175">Coiled coil</keyword>
<evidence type="ECO:0000313" key="13">
    <source>
        <dbReference type="Ensembl" id="ENSGACP00000006302.2"/>
    </source>
</evidence>
<keyword evidence="4 10" id="KW-0396">Initiation factor</keyword>
<evidence type="ECO:0000256" key="7">
    <source>
        <dbReference type="ARBA" id="ARBA00022845"/>
    </source>
</evidence>
<keyword evidence="14" id="KW-1185">Reference proteome</keyword>
<evidence type="ECO:0000313" key="14">
    <source>
        <dbReference type="Proteomes" id="UP000007635"/>
    </source>
</evidence>
<protein>
    <recommendedName>
        <fullName evidence="3 10">Eukaryotic translation initiation factor 2A</fullName>
        <shortName evidence="10">eIF-2A</shortName>
    </recommendedName>
</protein>
<evidence type="ECO:0000256" key="10">
    <source>
        <dbReference type="PIRNR" id="PIRNR017222"/>
    </source>
</evidence>
<feature type="domain" description="Translation initiation factor beta propellor-like" evidence="12">
    <location>
        <begin position="215"/>
        <end position="402"/>
    </location>
</feature>
<dbReference type="GO" id="GO:0006417">
    <property type="term" value="P:regulation of translation"/>
    <property type="evidence" value="ECO:0007669"/>
    <property type="project" value="UniProtKB-KW"/>
</dbReference>
<dbReference type="GO" id="GO:0003743">
    <property type="term" value="F:translation initiation factor activity"/>
    <property type="evidence" value="ECO:0007669"/>
    <property type="project" value="UniProtKB-UniRule"/>
</dbReference>
<dbReference type="InterPro" id="IPR013979">
    <property type="entry name" value="TIF_beta_prop-like"/>
</dbReference>
<dbReference type="RefSeq" id="XP_040043881.1">
    <property type="nucleotide sequence ID" value="XM_040187947.1"/>
</dbReference>
<dbReference type="GO" id="GO:0003729">
    <property type="term" value="F:mRNA binding"/>
    <property type="evidence" value="ECO:0007669"/>
    <property type="project" value="TreeGrafter"/>
</dbReference>
<evidence type="ECO:0000256" key="3">
    <source>
        <dbReference type="ARBA" id="ARBA00013819"/>
    </source>
</evidence>
<evidence type="ECO:0000256" key="5">
    <source>
        <dbReference type="ARBA" id="ARBA00022574"/>
    </source>
</evidence>
<dbReference type="GeneTree" id="ENSGT00730000111053"/>
<dbReference type="FunFam" id="2.130.10.10:FF:000149">
    <property type="entry name" value="Eukaryotic translation initiation factor 2A"/>
    <property type="match status" value="1"/>
</dbReference>
<dbReference type="CTD" id="83939"/>
<evidence type="ECO:0000256" key="8">
    <source>
        <dbReference type="ARBA" id="ARBA00022917"/>
    </source>
</evidence>
<dbReference type="SUPFAM" id="SSF82171">
    <property type="entry name" value="DPP6 N-terminal domain-like"/>
    <property type="match status" value="1"/>
</dbReference>
<name>G3NLT9_GASAC</name>
<evidence type="ECO:0000256" key="11">
    <source>
        <dbReference type="SAM" id="MobiDB-lite"/>
    </source>
</evidence>
<proteinExistence type="inferred from homology"/>
<dbReference type="InterPro" id="IPR011387">
    <property type="entry name" value="TIF2A"/>
</dbReference>
<dbReference type="GO" id="GO:0043022">
    <property type="term" value="F:ribosome binding"/>
    <property type="evidence" value="ECO:0007669"/>
    <property type="project" value="UniProtKB-UniRule"/>
</dbReference>
<evidence type="ECO:0000256" key="9">
    <source>
        <dbReference type="ARBA" id="ARBA00023054"/>
    </source>
</evidence>
<dbReference type="Proteomes" id="UP000007635">
    <property type="component" value="Chromosome I"/>
</dbReference>
<keyword evidence="5" id="KW-0853">WD repeat</keyword>
<feature type="compositionally biased region" description="Polar residues" evidence="11">
    <location>
        <begin position="430"/>
        <end position="443"/>
    </location>
</feature>
<feature type="region of interest" description="Disordered" evidence="11">
    <location>
        <begin position="419"/>
        <end position="526"/>
    </location>
</feature>
<reference evidence="13" key="3">
    <citation type="submission" date="2025-09" db="UniProtKB">
        <authorList>
            <consortium name="Ensembl"/>
        </authorList>
    </citation>
    <scope>IDENTIFICATION</scope>
</reference>
<dbReference type="AlphaFoldDB" id="G3NLT9"/>
<keyword evidence="8 10" id="KW-0648">Protein biosynthesis</keyword>
<dbReference type="GO" id="GO:0022627">
    <property type="term" value="C:cytosolic small ribosomal subunit"/>
    <property type="evidence" value="ECO:0007669"/>
    <property type="project" value="TreeGrafter"/>
</dbReference>
<reference evidence="13 14" key="1">
    <citation type="journal article" date="2021" name="G3 (Bethesda)">
        <title>Improved contiguity of the threespine stickleback genome using long-read sequencing.</title>
        <authorList>
            <person name="Nath S."/>
            <person name="Shaw D.E."/>
            <person name="White M.A."/>
        </authorList>
    </citation>
    <scope>NUCLEOTIDE SEQUENCE [LARGE SCALE GENOMIC DNA]</scope>
    <source>
        <strain evidence="13 14">Lake Benthic</strain>
    </source>
</reference>
<evidence type="ECO:0000256" key="6">
    <source>
        <dbReference type="ARBA" id="ARBA00022737"/>
    </source>
</evidence>
<dbReference type="GO" id="GO:0000049">
    <property type="term" value="F:tRNA binding"/>
    <property type="evidence" value="ECO:0007669"/>
    <property type="project" value="UniProtKB-UniRule"/>
</dbReference>
<comment type="function">
    <text evidence="1 10">Functions in the early steps of protein synthesis of a small number of specific mRNAs. Acts by directing the binding of methionyl-tRNAi to 40S ribosomal subunits. In contrast to the eIF-2 complex, it binds methionyl-tRNAi to 40S subunits in a codon-dependent manner, whereas the eIF-2 complex binds methionyl-tRNAi to 40S subunits in a GTP-dependent manner.</text>
</comment>
<sequence length="576" mass="63702">MAPTIPLLAVRGSDGTSLLSGPPSCEQHSSFQRDARPSRCVSFSRDGTLFGWCNGLNVSVVKSSDGSLVSTFDLPKATLLDFSPLNNILVTWQPYSKAKDGAQGEANLQLWDLQSGQLIKALYQKKLDSWCPSWSEDEKISVRSVNNELHFYENNDFNLIANKLHMQKVSDFVVSPGGQPSKVAVYVPGSKGAPSFVRLYQYPVLGGPTAALANKSFFKADRVSMQWNKKGSAVLVTSSTEVDKSGASYYGEQTLHFLSVSGETSLVQLQKSGPIYDVVWSPGSAEFCVVYGFMPAKTTVYSLKCEPLFDFGTGPRNAAYYSPQGHILVLAGFGNLRGQMEVWDAKKYKQVSKPEAPDATHFSWCPDGEHVVTATCSPRLRVNNGFKIWHYTGSVLHKQEAEPGCQLWEVRWQPAPEGSFPGRPVRYQAAPSQLGTTQATPTQAYRPPALRHLPATPSSKLHEEELPQNLRPGEKSVSKSALKNQRKREAKKAKQELKPKTEPPSDPAHIITSQLEPSCGDPETDKKIKNVKKKLKAIEELKDQRASGKVLQNNQLEKLQKEDQLLKELEELQIEP</sequence>
<dbReference type="KEGG" id="gat:120826035"/>
<feature type="compositionally biased region" description="Basic and acidic residues" evidence="11">
    <location>
        <begin position="492"/>
        <end position="503"/>
    </location>
</feature>